<dbReference type="AlphaFoldDB" id="A0A699YL34"/>
<evidence type="ECO:0000313" key="1">
    <source>
        <dbReference type="EMBL" id="GFH10025.1"/>
    </source>
</evidence>
<accession>A0A699YL34</accession>
<proteinExistence type="predicted"/>
<evidence type="ECO:0000313" key="2">
    <source>
        <dbReference type="Proteomes" id="UP000485058"/>
    </source>
</evidence>
<dbReference type="EMBL" id="BLLF01000281">
    <property type="protein sequence ID" value="GFH10025.1"/>
    <property type="molecule type" value="Genomic_DNA"/>
</dbReference>
<dbReference type="Proteomes" id="UP000485058">
    <property type="component" value="Unassembled WGS sequence"/>
</dbReference>
<feature type="non-terminal residue" evidence="1">
    <location>
        <position position="145"/>
    </location>
</feature>
<comment type="caution">
    <text evidence="1">The sequence shown here is derived from an EMBL/GenBank/DDBJ whole genome shotgun (WGS) entry which is preliminary data.</text>
</comment>
<keyword evidence="2" id="KW-1185">Reference proteome</keyword>
<reference evidence="1 2" key="1">
    <citation type="submission" date="2020-02" db="EMBL/GenBank/DDBJ databases">
        <title>Draft genome sequence of Haematococcus lacustris strain NIES-144.</title>
        <authorList>
            <person name="Morimoto D."/>
            <person name="Nakagawa S."/>
            <person name="Yoshida T."/>
            <person name="Sawayama S."/>
        </authorList>
    </citation>
    <scope>NUCLEOTIDE SEQUENCE [LARGE SCALE GENOMIC DNA]</scope>
    <source>
        <strain evidence="1 2">NIES-144</strain>
    </source>
</reference>
<organism evidence="1 2">
    <name type="scientific">Haematococcus lacustris</name>
    <name type="common">Green alga</name>
    <name type="synonym">Haematococcus pluvialis</name>
    <dbReference type="NCBI Taxonomy" id="44745"/>
    <lineage>
        <taxon>Eukaryota</taxon>
        <taxon>Viridiplantae</taxon>
        <taxon>Chlorophyta</taxon>
        <taxon>core chlorophytes</taxon>
        <taxon>Chlorophyceae</taxon>
        <taxon>CS clade</taxon>
        <taxon>Chlamydomonadales</taxon>
        <taxon>Haematococcaceae</taxon>
        <taxon>Haematococcus</taxon>
    </lineage>
</organism>
<name>A0A699YL34_HAELA</name>
<feature type="non-terminal residue" evidence="1">
    <location>
        <position position="1"/>
    </location>
</feature>
<sequence length="145" mass="15474">MERSDVGVGEGLALGRHCGGACTPDACSMNSVFARARGHGRPPCPHKHVAALWHPRGGNVAIQCDIVSKGWDENQGPGSVALQCQLRDAMLGDRLSFGAIYHGVMVSHEVVRIMAAKYSNQQPAITYMSLAAKPTYKQAAQVCSK</sequence>
<gene>
    <name evidence="1" type="ORF">HaLaN_05267</name>
</gene>
<protein>
    <submittedName>
        <fullName evidence="1">Uncharacterized protein</fullName>
    </submittedName>
</protein>